<evidence type="ECO:0000256" key="5">
    <source>
        <dbReference type="PROSITE-ProRule" id="PRU10137"/>
    </source>
</evidence>
<dbReference type="Proteomes" id="UP000474159">
    <property type="component" value="Unassembled WGS sequence"/>
</dbReference>
<dbReference type="PANTHER" id="PTHR30461:SF2">
    <property type="entry name" value="SERINE RECOMBINASE PINE-RELATED"/>
    <property type="match status" value="1"/>
</dbReference>
<name>A0A6L3SYV3_9HYPH</name>
<keyword evidence="9" id="KW-1185">Reference proteome</keyword>
<reference evidence="8 9" key="1">
    <citation type="submission" date="2019-09" db="EMBL/GenBank/DDBJ databases">
        <title>YIM 48816 draft genome.</title>
        <authorList>
            <person name="Jiang L."/>
        </authorList>
    </citation>
    <scope>NUCLEOTIDE SEQUENCE [LARGE SCALE GENOMIC DNA]</scope>
    <source>
        <strain evidence="8 9">YIM 48816</strain>
    </source>
</reference>
<dbReference type="AlphaFoldDB" id="A0A6L3SYV3"/>
<dbReference type="GO" id="GO:0015074">
    <property type="term" value="P:DNA integration"/>
    <property type="evidence" value="ECO:0007669"/>
    <property type="project" value="UniProtKB-KW"/>
</dbReference>
<dbReference type="InterPro" id="IPR006119">
    <property type="entry name" value="Resolv_N"/>
</dbReference>
<dbReference type="GO" id="GO:0000150">
    <property type="term" value="F:DNA strand exchange activity"/>
    <property type="evidence" value="ECO:0007669"/>
    <property type="project" value="InterPro"/>
</dbReference>
<dbReference type="InterPro" id="IPR036162">
    <property type="entry name" value="Resolvase-like_N_sf"/>
</dbReference>
<feature type="domain" description="Resolvase/invertase-type recombinase catalytic" evidence="7">
    <location>
        <begin position="26"/>
        <end position="167"/>
    </location>
</feature>
<evidence type="ECO:0000313" key="9">
    <source>
        <dbReference type="Proteomes" id="UP000474159"/>
    </source>
</evidence>
<evidence type="ECO:0000256" key="1">
    <source>
        <dbReference type="ARBA" id="ARBA00022908"/>
    </source>
</evidence>
<gene>
    <name evidence="8" type="ORF">F6X53_16690</name>
</gene>
<feature type="active site" description="O-(5'-phospho-DNA)-serine intermediate" evidence="4 5">
    <location>
        <position position="34"/>
    </location>
</feature>
<evidence type="ECO:0000259" key="7">
    <source>
        <dbReference type="PROSITE" id="PS51736"/>
    </source>
</evidence>
<dbReference type="PROSITE" id="PS51736">
    <property type="entry name" value="RECOMBINASES_3"/>
    <property type="match status" value="1"/>
</dbReference>
<dbReference type="OrthoDB" id="2290206at2"/>
<protein>
    <submittedName>
        <fullName evidence="8">Recombinase family protein</fullName>
    </submittedName>
</protein>
<evidence type="ECO:0000256" key="4">
    <source>
        <dbReference type="PIRSR" id="PIRSR606118-50"/>
    </source>
</evidence>
<feature type="region of interest" description="Disordered" evidence="6">
    <location>
        <begin position="1"/>
        <end position="21"/>
    </location>
</feature>
<evidence type="ECO:0000256" key="3">
    <source>
        <dbReference type="ARBA" id="ARBA00023172"/>
    </source>
</evidence>
<evidence type="ECO:0000256" key="6">
    <source>
        <dbReference type="SAM" id="MobiDB-lite"/>
    </source>
</evidence>
<evidence type="ECO:0000313" key="8">
    <source>
        <dbReference type="EMBL" id="KAB1077853.1"/>
    </source>
</evidence>
<proteinExistence type="predicted"/>
<dbReference type="SMART" id="SM00857">
    <property type="entry name" value="Resolvase"/>
    <property type="match status" value="1"/>
</dbReference>
<dbReference type="SUPFAM" id="SSF53041">
    <property type="entry name" value="Resolvase-like"/>
    <property type="match status" value="1"/>
</dbReference>
<organism evidence="8 9">
    <name type="scientific">Methylobacterium soli</name>
    <dbReference type="NCBI Taxonomy" id="553447"/>
    <lineage>
        <taxon>Bacteria</taxon>
        <taxon>Pseudomonadati</taxon>
        <taxon>Pseudomonadota</taxon>
        <taxon>Alphaproteobacteria</taxon>
        <taxon>Hyphomicrobiales</taxon>
        <taxon>Methylobacteriaceae</taxon>
        <taxon>Methylobacterium</taxon>
    </lineage>
</organism>
<sequence>MSKPPGNGLCDNPMGSHGPVTSVPRPLVAYLRVSTDKQGRSGLGIEAQRMAITAFAEANGFIIVAEHEEHETGKGSDALERRPQLAAALASARKLRCPVGVAKLDRLSRDVAFIASLMAQRVPFLVAELGENADPFMLHIYAALAEQERRLIAARTKAAMAGLKARGVLLGNRTNLAEAAIKGATVNRADASAFAANVLPVIESIRAAGAGSHRAIAAELNARRIGTARGGTWSAVQVGRIVARASTCSLTP</sequence>
<dbReference type="GO" id="GO:0003677">
    <property type="term" value="F:DNA binding"/>
    <property type="evidence" value="ECO:0007669"/>
    <property type="project" value="UniProtKB-KW"/>
</dbReference>
<evidence type="ECO:0000256" key="2">
    <source>
        <dbReference type="ARBA" id="ARBA00023125"/>
    </source>
</evidence>
<dbReference type="PANTHER" id="PTHR30461">
    <property type="entry name" value="DNA-INVERTASE FROM LAMBDOID PROPHAGE"/>
    <property type="match status" value="1"/>
</dbReference>
<dbReference type="InterPro" id="IPR050639">
    <property type="entry name" value="SSR_resolvase"/>
</dbReference>
<dbReference type="PROSITE" id="PS00397">
    <property type="entry name" value="RECOMBINASES_1"/>
    <property type="match status" value="1"/>
</dbReference>
<accession>A0A6L3SYV3</accession>
<keyword evidence="1" id="KW-0229">DNA integration</keyword>
<dbReference type="Pfam" id="PF00239">
    <property type="entry name" value="Resolvase"/>
    <property type="match status" value="1"/>
</dbReference>
<dbReference type="CDD" id="cd00338">
    <property type="entry name" value="Ser_Recombinase"/>
    <property type="match status" value="1"/>
</dbReference>
<dbReference type="Gene3D" id="3.40.50.1390">
    <property type="entry name" value="Resolvase, N-terminal catalytic domain"/>
    <property type="match status" value="1"/>
</dbReference>
<keyword evidence="3" id="KW-0233">DNA recombination</keyword>
<keyword evidence="2" id="KW-0238">DNA-binding</keyword>
<dbReference type="InterPro" id="IPR006118">
    <property type="entry name" value="Recombinase_CS"/>
</dbReference>
<comment type="caution">
    <text evidence="8">The sequence shown here is derived from an EMBL/GenBank/DDBJ whole genome shotgun (WGS) entry which is preliminary data.</text>
</comment>
<dbReference type="EMBL" id="VZZK01000017">
    <property type="protein sequence ID" value="KAB1077853.1"/>
    <property type="molecule type" value="Genomic_DNA"/>
</dbReference>
<dbReference type="RefSeq" id="WP_151001339.1">
    <property type="nucleotide sequence ID" value="NZ_BPQY01000538.1"/>
</dbReference>